<proteinExistence type="predicted"/>
<dbReference type="EMBL" id="CP011253">
    <property type="protein sequence ID" value="ANJ87168.1"/>
    <property type="molecule type" value="Genomic_DNA"/>
</dbReference>
<feature type="domain" description="Transposase IS66 C-terminal" evidence="2">
    <location>
        <begin position="120"/>
        <end position="157"/>
    </location>
</feature>
<dbReference type="InterPro" id="IPR039552">
    <property type="entry name" value="IS66_C"/>
</dbReference>
<gene>
    <name evidence="3" type="ORF">MB84_27110</name>
</gene>
<reference evidence="3" key="1">
    <citation type="submission" date="2016-06" db="EMBL/GenBank/DDBJ databases">
        <title>Pandoraea oxalativorans DSM 23570 Genome Sequencing.</title>
        <authorList>
            <person name="Ee R."/>
            <person name="Lim Y.-L."/>
            <person name="Yong D."/>
            <person name="Yin W.-F."/>
            <person name="Chan K.-G."/>
        </authorList>
    </citation>
    <scope>NUCLEOTIDE SEQUENCE</scope>
    <source>
        <strain evidence="3">DSM 23570</strain>
    </source>
</reference>
<protein>
    <submittedName>
        <fullName evidence="3">Uncharacterized protein</fullName>
    </submittedName>
</protein>
<dbReference type="Pfam" id="PF13817">
    <property type="entry name" value="DDE_Tnp_IS66_C"/>
    <property type="match status" value="1"/>
</dbReference>
<keyword evidence="4" id="KW-1185">Reference proteome</keyword>
<organism evidence="3 4">
    <name type="scientific">Pandoraea oxalativorans</name>
    <dbReference type="NCBI Taxonomy" id="573737"/>
    <lineage>
        <taxon>Bacteria</taxon>
        <taxon>Pseudomonadati</taxon>
        <taxon>Pseudomonadota</taxon>
        <taxon>Betaproteobacteria</taxon>
        <taxon>Burkholderiales</taxon>
        <taxon>Burkholderiaceae</taxon>
        <taxon>Pandoraea</taxon>
    </lineage>
</organism>
<evidence type="ECO:0000259" key="2">
    <source>
        <dbReference type="Pfam" id="PF13817"/>
    </source>
</evidence>
<evidence type="ECO:0000313" key="4">
    <source>
        <dbReference type="Proteomes" id="UP000035050"/>
    </source>
</evidence>
<dbReference type="KEGG" id="pox:MB84_27110"/>
<dbReference type="InterPro" id="IPR052344">
    <property type="entry name" value="Transposase-related"/>
</dbReference>
<accession>A0A192B1S0</accession>
<dbReference type="PANTHER" id="PTHR33678">
    <property type="entry name" value="BLL1576 PROTEIN"/>
    <property type="match status" value="1"/>
</dbReference>
<evidence type="ECO:0000259" key="1">
    <source>
        <dbReference type="Pfam" id="PF03050"/>
    </source>
</evidence>
<dbReference type="PANTHER" id="PTHR33678:SF1">
    <property type="entry name" value="BLL1576 PROTEIN"/>
    <property type="match status" value="1"/>
</dbReference>
<feature type="domain" description="Transposase IS66 central" evidence="1">
    <location>
        <begin position="4"/>
        <end position="113"/>
    </location>
</feature>
<sequence length="166" mass="18519">MSASPLERIGALYQVEETIRGKPPDERRAYRQAHARPLLDHLHAWLTAMLETLSRKSDTSRAILYALNRWEALTRYCDDGLLEIDNLPVERALRGVAIGRRNYLFAGADSGGERAAAIYSLIGTAKLNGIDPEAYLRHVLGRIADHPINRIDELAPWAVADQIAHA</sequence>
<dbReference type="AlphaFoldDB" id="A0A192B1S0"/>
<dbReference type="Pfam" id="PF03050">
    <property type="entry name" value="DDE_Tnp_IS66"/>
    <property type="match status" value="1"/>
</dbReference>
<dbReference type="InterPro" id="IPR004291">
    <property type="entry name" value="Transposase_IS66_central"/>
</dbReference>
<evidence type="ECO:0000313" key="3">
    <source>
        <dbReference type="EMBL" id="ANJ87168.1"/>
    </source>
</evidence>
<dbReference type="Proteomes" id="UP000035050">
    <property type="component" value="Chromosome"/>
</dbReference>
<name>A0A192B1S0_9BURK</name>